<organism evidence="3 4">
    <name type="scientific">Carnegiea gigantea</name>
    <dbReference type="NCBI Taxonomy" id="171969"/>
    <lineage>
        <taxon>Eukaryota</taxon>
        <taxon>Viridiplantae</taxon>
        <taxon>Streptophyta</taxon>
        <taxon>Embryophyta</taxon>
        <taxon>Tracheophyta</taxon>
        <taxon>Spermatophyta</taxon>
        <taxon>Magnoliopsida</taxon>
        <taxon>eudicotyledons</taxon>
        <taxon>Gunneridae</taxon>
        <taxon>Pentapetalae</taxon>
        <taxon>Caryophyllales</taxon>
        <taxon>Cactineae</taxon>
        <taxon>Cactaceae</taxon>
        <taxon>Cactoideae</taxon>
        <taxon>Echinocereeae</taxon>
        <taxon>Carnegiea</taxon>
    </lineage>
</organism>
<proteinExistence type="predicted"/>
<dbReference type="InterPro" id="IPR001214">
    <property type="entry name" value="SET_dom"/>
</dbReference>
<dbReference type="SUPFAM" id="SSF82199">
    <property type="entry name" value="SET domain"/>
    <property type="match status" value="1"/>
</dbReference>
<reference evidence="3" key="1">
    <citation type="submission" date="2022-04" db="EMBL/GenBank/DDBJ databases">
        <title>Carnegiea gigantea Genome sequencing and assembly v2.</title>
        <authorList>
            <person name="Copetti D."/>
            <person name="Sanderson M.J."/>
            <person name="Burquez A."/>
            <person name="Wojciechowski M.F."/>
        </authorList>
    </citation>
    <scope>NUCLEOTIDE SEQUENCE</scope>
    <source>
        <strain evidence="3">SGP5-SGP5p</strain>
        <tissue evidence="3">Aerial part</tissue>
    </source>
</reference>
<dbReference type="Pfam" id="PF00856">
    <property type="entry name" value="SET"/>
    <property type="match status" value="1"/>
</dbReference>
<dbReference type="PANTHER" id="PTHR47420:SF3">
    <property type="entry name" value="HISTONE-LYSINE N-METHYLTRANSFERASE ASHR2"/>
    <property type="match status" value="1"/>
</dbReference>
<name>A0A9Q1KRC4_9CARY</name>
<evidence type="ECO:0000313" key="3">
    <source>
        <dbReference type="EMBL" id="KAJ8447287.1"/>
    </source>
</evidence>
<dbReference type="OrthoDB" id="265717at2759"/>
<dbReference type="Gene3D" id="2.170.270.10">
    <property type="entry name" value="SET domain"/>
    <property type="match status" value="1"/>
</dbReference>
<gene>
    <name evidence="3" type="ORF">Cgig2_013064</name>
</gene>
<dbReference type="SMART" id="SM00317">
    <property type="entry name" value="SET"/>
    <property type="match status" value="1"/>
</dbReference>
<evidence type="ECO:0000256" key="1">
    <source>
        <dbReference type="SAM" id="MobiDB-lite"/>
    </source>
</evidence>
<dbReference type="PROSITE" id="PS50280">
    <property type="entry name" value="SET"/>
    <property type="match status" value="1"/>
</dbReference>
<feature type="domain" description="SET" evidence="2">
    <location>
        <begin position="34"/>
        <end position="303"/>
    </location>
</feature>
<keyword evidence="4" id="KW-1185">Reference proteome</keyword>
<accession>A0A9Q1KRC4</accession>
<dbReference type="CDD" id="cd20071">
    <property type="entry name" value="SET_SMYD"/>
    <property type="match status" value="1"/>
</dbReference>
<sequence length="420" mass="46441">MLSAQAETHLPGICPESLEVWPMAVAESQVVLSDALRLVEIEGRGRGLVASQPLKGGQIVLRDSPILTYSAFPLKQRQPQVSGLSYSRYCAHCYRCLVAGAAMLTCPSCSHPDDGAFCSPKCQSLALSSTHTSWMCRALSYLRNCPPLVDHQSDELQVQARYLVAAYSLAMVSSLAFQTLLSLDGGGAQGGEKEAEVALFLHSIISSLPFPEGISPPSVEMTMALLAKDRCNAFGLMEPFLENRERSVRAYAIYRNASFFNHDCLPNACRFDYIDTAIDGNTDIIIRMIHDVPEGREICLSYFPVNVSYSERQRRLLEDYGFSCHCDRCKVEANWSNEDDSGGDETMEEEDDENMEGSEGENNEIEPEGDDDFPHAYFFVRFVCDRENCGGTLAPLPPSNGRPSDVMECNVCGNLKKDEM</sequence>
<dbReference type="PANTHER" id="PTHR47420">
    <property type="entry name" value="HISTONE-LYSINE N-METHYLTRANSFERASE ASHR2"/>
    <property type="match status" value="1"/>
</dbReference>
<dbReference type="Proteomes" id="UP001153076">
    <property type="component" value="Unassembled WGS sequence"/>
</dbReference>
<evidence type="ECO:0000259" key="2">
    <source>
        <dbReference type="PROSITE" id="PS50280"/>
    </source>
</evidence>
<evidence type="ECO:0000313" key="4">
    <source>
        <dbReference type="Proteomes" id="UP001153076"/>
    </source>
</evidence>
<dbReference type="EMBL" id="JAKOGI010000039">
    <property type="protein sequence ID" value="KAJ8447287.1"/>
    <property type="molecule type" value="Genomic_DNA"/>
</dbReference>
<comment type="caution">
    <text evidence="3">The sequence shown here is derived from an EMBL/GenBank/DDBJ whole genome shotgun (WGS) entry which is preliminary data.</text>
</comment>
<dbReference type="AlphaFoldDB" id="A0A9Q1KRC4"/>
<feature type="region of interest" description="Disordered" evidence="1">
    <location>
        <begin position="337"/>
        <end position="370"/>
    </location>
</feature>
<dbReference type="Gene3D" id="6.10.140.2220">
    <property type="match status" value="1"/>
</dbReference>
<dbReference type="InterPro" id="IPR044238">
    <property type="entry name" value="ASHR2-like"/>
</dbReference>
<protein>
    <recommendedName>
        <fullName evidence="2">SET domain-containing protein</fullName>
    </recommendedName>
</protein>
<dbReference type="InterPro" id="IPR046341">
    <property type="entry name" value="SET_dom_sf"/>
</dbReference>
<dbReference type="Gene3D" id="1.10.220.160">
    <property type="match status" value="1"/>
</dbReference>